<dbReference type="InterPro" id="IPR011646">
    <property type="entry name" value="KAP_P-loop"/>
</dbReference>
<dbReference type="AlphaFoldDB" id="A0A0S2ZJK9"/>
<feature type="transmembrane region" description="Helical" evidence="1">
    <location>
        <begin position="41"/>
        <end position="58"/>
    </location>
</feature>
<dbReference type="Proteomes" id="UP000063275">
    <property type="component" value="Chromosome"/>
</dbReference>
<feature type="transmembrane region" description="Helical" evidence="1">
    <location>
        <begin position="16"/>
        <end position="35"/>
    </location>
</feature>
<evidence type="ECO:0000313" key="4">
    <source>
        <dbReference type="Proteomes" id="UP000063275"/>
    </source>
</evidence>
<organism evidence="3">
    <name type="scientific">Fusobacterium hwasookii ChDC F174</name>
    <dbReference type="NCBI Taxonomy" id="1307442"/>
    <lineage>
        <taxon>Bacteria</taxon>
        <taxon>Fusobacteriati</taxon>
        <taxon>Fusobacteriota</taxon>
        <taxon>Fusobacteriia</taxon>
        <taxon>Fusobacteriales</taxon>
        <taxon>Fusobacteriaceae</taxon>
        <taxon>Fusobacterium</taxon>
    </lineage>
</organism>
<dbReference type="InterPro" id="IPR027417">
    <property type="entry name" value="P-loop_NTPase"/>
</dbReference>
<keyword evidence="1" id="KW-0812">Transmembrane</keyword>
<keyword evidence="1" id="KW-0472">Membrane</keyword>
<dbReference type="Pfam" id="PF07693">
    <property type="entry name" value="KAP_NTPase"/>
    <property type="match status" value="1"/>
</dbReference>
<feature type="transmembrane region" description="Helical" evidence="1">
    <location>
        <begin position="65"/>
        <end position="82"/>
    </location>
</feature>
<evidence type="ECO:0000256" key="1">
    <source>
        <dbReference type="SAM" id="Phobius"/>
    </source>
</evidence>
<evidence type="ECO:0000313" key="3">
    <source>
        <dbReference type="EMBL" id="ALQ39152.1"/>
    </source>
</evidence>
<dbReference type="SUPFAM" id="SSF52540">
    <property type="entry name" value="P-loop containing nucleoside triphosphate hydrolases"/>
    <property type="match status" value="1"/>
</dbReference>
<feature type="transmembrane region" description="Helical" evidence="1">
    <location>
        <begin position="102"/>
        <end position="119"/>
    </location>
</feature>
<reference evidence="3 4" key="1">
    <citation type="submission" date="2015-11" db="EMBL/GenBank/DDBJ databases">
        <authorList>
            <person name="Zhang Y."/>
            <person name="Guo Z."/>
        </authorList>
    </citation>
    <scope>NUCLEOTIDE SEQUENCE [LARGE SCALE GENOMIC DNA]</scope>
    <source>
        <strain evidence="3 4">ChDC F174</strain>
    </source>
</reference>
<keyword evidence="1" id="KW-1133">Transmembrane helix</keyword>
<name>A0A0S2ZJK9_9FUSO</name>
<dbReference type="EMBL" id="CP013331">
    <property type="protein sequence ID" value="ALQ39152.1"/>
    <property type="molecule type" value="Genomic_DNA"/>
</dbReference>
<dbReference type="Gene3D" id="3.40.50.300">
    <property type="entry name" value="P-loop containing nucleotide triphosphate hydrolases"/>
    <property type="match status" value="1"/>
</dbReference>
<evidence type="ECO:0000259" key="2">
    <source>
        <dbReference type="Pfam" id="PF07693"/>
    </source>
</evidence>
<feature type="domain" description="KAP NTPase" evidence="2">
    <location>
        <begin position="142"/>
        <end position="425"/>
    </location>
</feature>
<accession>A0A0S2ZJK9</accession>
<gene>
    <name evidence="3" type="ORF">RN87_00875</name>
</gene>
<dbReference type="KEGG" id="fhw:RN87_00875"/>
<sequence length="448" mass="53870">MFCFENIKLKENLKKGILILFLIYTIIYIAEYIHTNKVLHFLDYSYLSIFFLFFYLLNLLDICSIIKYIIGFFLVLWITAIVKDFNLIEYKNFFVKEMLDYKIFPIYLLSIFNIFLKFSSLSYEMKEKIEETYSERENDVDYIVDFIQNDQNKNISTLGIDSNYGTGKTFIVEKVLEKLSTNKYEIIKIRCLLIEREEVYYYIIEEIKKVLAKNLIFISNLKKFHKSVLKIFDSKFLGGISDFFSYNSVTDDIDNLKDTIRKLNKNIVIVFDDIDRTNDVEKIEKILSFISDFSNGNIKSIVLFSSDNLKKLDERFDRDYLEKYIPLIREITKIPFIKLLKEEIKNREEELNKIDLNEEDFKFLYIFKETDYNIYPNDEIKKRKEFSFIRNIYSMFNFYEIDILGTITKNKEITPRQVKNFIEEVIGLCNYKNLNKKIERRIIIAYVF</sequence>
<protein>
    <recommendedName>
        <fullName evidence="2">KAP NTPase domain-containing protein</fullName>
    </recommendedName>
</protein>
<proteinExistence type="predicted"/>